<reference evidence="1" key="1">
    <citation type="submission" date="2023-03" db="EMBL/GenBank/DDBJ databases">
        <title>Edaphobacter sp.</title>
        <authorList>
            <person name="Huber K.J."/>
            <person name="Papendorf J."/>
            <person name="Pilke C."/>
            <person name="Bunk B."/>
            <person name="Sproeer C."/>
            <person name="Pester M."/>
        </authorList>
    </citation>
    <scope>NUCLEOTIDE SEQUENCE</scope>
    <source>
        <strain evidence="1">DSM 110680</strain>
    </source>
</reference>
<accession>A0AAU7DRI0</accession>
<dbReference type="InterPro" id="IPR011990">
    <property type="entry name" value="TPR-like_helical_dom_sf"/>
</dbReference>
<dbReference type="RefSeq" id="WP_348265275.1">
    <property type="nucleotide sequence ID" value="NZ_CP121196.1"/>
</dbReference>
<dbReference type="AlphaFoldDB" id="A0AAU7DRI0"/>
<protein>
    <recommendedName>
        <fullName evidence="2">Sel1 repeat family protein</fullName>
    </recommendedName>
</protein>
<evidence type="ECO:0000313" key="1">
    <source>
        <dbReference type="EMBL" id="XBH20051.1"/>
    </source>
</evidence>
<gene>
    <name evidence="1" type="ORF">P8935_12180</name>
</gene>
<sequence>MLSDKEKFDVLGEFKRVQADIEEWERKNQVKEKAERCREAAEQGDAEAQFHLGERYKWGVGVPQDHAEAYFWFEIAEAGLQDTASAKAATEARDQAASYLSPVELSSVQERARKWFEDHPSKIHKPRGFSECPTIEDRR</sequence>
<evidence type="ECO:0008006" key="2">
    <source>
        <dbReference type="Google" id="ProtNLM"/>
    </source>
</evidence>
<organism evidence="1">
    <name type="scientific">Telmatobacter sp. DSM 110680</name>
    <dbReference type="NCBI Taxonomy" id="3036704"/>
    <lineage>
        <taxon>Bacteria</taxon>
        <taxon>Pseudomonadati</taxon>
        <taxon>Acidobacteriota</taxon>
        <taxon>Terriglobia</taxon>
        <taxon>Terriglobales</taxon>
        <taxon>Acidobacteriaceae</taxon>
        <taxon>Telmatobacter</taxon>
    </lineage>
</organism>
<dbReference type="SUPFAM" id="SSF81901">
    <property type="entry name" value="HCP-like"/>
    <property type="match status" value="1"/>
</dbReference>
<dbReference type="InterPro" id="IPR006597">
    <property type="entry name" value="Sel1-like"/>
</dbReference>
<dbReference type="Gene3D" id="1.25.40.10">
    <property type="entry name" value="Tetratricopeptide repeat domain"/>
    <property type="match status" value="1"/>
</dbReference>
<dbReference type="Pfam" id="PF08238">
    <property type="entry name" value="Sel1"/>
    <property type="match status" value="2"/>
</dbReference>
<name>A0AAU7DRI0_9BACT</name>
<dbReference type="EMBL" id="CP121196">
    <property type="protein sequence ID" value="XBH20051.1"/>
    <property type="molecule type" value="Genomic_DNA"/>
</dbReference>
<dbReference type="SMART" id="SM00671">
    <property type="entry name" value="SEL1"/>
    <property type="match status" value="1"/>
</dbReference>
<proteinExistence type="predicted"/>